<dbReference type="GO" id="GO:0003723">
    <property type="term" value="F:RNA binding"/>
    <property type="evidence" value="ECO:0007669"/>
    <property type="project" value="InterPro"/>
</dbReference>
<dbReference type="AlphaFoldDB" id="R8B2F8"/>
<dbReference type="Proteomes" id="UP000016540">
    <property type="component" value="Unassembled WGS sequence"/>
</dbReference>
<keyword evidence="3" id="KW-1185">Reference proteome</keyword>
<name>R8B2F8_9GAMM</name>
<evidence type="ECO:0000259" key="1">
    <source>
        <dbReference type="Pfam" id="PF00849"/>
    </source>
</evidence>
<dbReference type="GO" id="GO:0006396">
    <property type="term" value="P:RNA processing"/>
    <property type="evidence" value="ECO:0007669"/>
    <property type="project" value="UniProtKB-ARBA"/>
</dbReference>
<protein>
    <submittedName>
        <fullName evidence="2">Pseudouridine synthase</fullName>
    </submittedName>
</protein>
<dbReference type="Pfam" id="PF00849">
    <property type="entry name" value="PseudoU_synth_2"/>
    <property type="match status" value="1"/>
</dbReference>
<dbReference type="Gene3D" id="3.30.2350.10">
    <property type="entry name" value="Pseudouridine synthase"/>
    <property type="match status" value="1"/>
</dbReference>
<dbReference type="OrthoDB" id="9785808at2"/>
<dbReference type="PANTHER" id="PTHR21600">
    <property type="entry name" value="MITOCHONDRIAL RNA PSEUDOURIDINE SYNTHASE"/>
    <property type="match status" value="1"/>
</dbReference>
<dbReference type="GO" id="GO:0009982">
    <property type="term" value="F:pseudouridine synthase activity"/>
    <property type="evidence" value="ECO:0007669"/>
    <property type="project" value="InterPro"/>
</dbReference>
<evidence type="ECO:0000313" key="2">
    <source>
        <dbReference type="EMBL" id="EON92776.1"/>
    </source>
</evidence>
<dbReference type="PATRIC" id="fig|1318628.3.peg.1699"/>
<dbReference type="CDD" id="cd02869">
    <property type="entry name" value="PseudoU_synth_RluA_like"/>
    <property type="match status" value="1"/>
</dbReference>
<organism evidence="2 3">
    <name type="scientific">Marinobacter lipolyticus SM19</name>
    <dbReference type="NCBI Taxonomy" id="1318628"/>
    <lineage>
        <taxon>Bacteria</taxon>
        <taxon>Pseudomonadati</taxon>
        <taxon>Pseudomonadota</taxon>
        <taxon>Gammaproteobacteria</taxon>
        <taxon>Pseudomonadales</taxon>
        <taxon>Marinobacteraceae</taxon>
        <taxon>Marinobacter</taxon>
    </lineage>
</organism>
<dbReference type="InterPro" id="IPR020103">
    <property type="entry name" value="PsdUridine_synth_cat_dom_sf"/>
</dbReference>
<evidence type="ECO:0000313" key="3">
    <source>
        <dbReference type="Proteomes" id="UP000016540"/>
    </source>
</evidence>
<dbReference type="InterPro" id="IPR006145">
    <property type="entry name" value="PsdUridine_synth_RsuA/RluA"/>
</dbReference>
<dbReference type="GO" id="GO:0001522">
    <property type="term" value="P:pseudouridine synthesis"/>
    <property type="evidence" value="ECO:0007669"/>
    <property type="project" value="InterPro"/>
</dbReference>
<dbReference type="EMBL" id="ASAD01000010">
    <property type="protein sequence ID" value="EON92776.1"/>
    <property type="molecule type" value="Genomic_DNA"/>
</dbReference>
<dbReference type="GO" id="GO:0140098">
    <property type="term" value="F:catalytic activity, acting on RNA"/>
    <property type="evidence" value="ECO:0007669"/>
    <property type="project" value="UniProtKB-ARBA"/>
</dbReference>
<dbReference type="InterPro" id="IPR050188">
    <property type="entry name" value="RluA_PseudoU_synthase"/>
</dbReference>
<dbReference type="STRING" id="1318628.MARLIPOL_08484"/>
<proteinExistence type="predicted"/>
<sequence length="275" mass="30133">MRTIADLTLKKPQIAVDALSDATGLSKQRIKDAMAKGACRWTHKGKQVRLRKAKREVKAGTRLQLFYDDIVLARKAEPAELLTDFGHYSVWFKPHGLLAQGSQWGDHCSLLRVAEVQTGKPCFLVHRLDADAAGLMLIAHDSKAAGALSECFSGRALRKVYHARVCGQLEAQALTIDTPVDNKEAISHVTTLATGASGPEANTVVEVIIETGRKHQIRQHLAALGHPIVGDRLYGTADKLPLQLVAVELEFICPLTRKKRLLRLPPELNDVLPAV</sequence>
<accession>R8B2F8</accession>
<comment type="caution">
    <text evidence="2">The sequence shown here is derived from an EMBL/GenBank/DDBJ whole genome shotgun (WGS) entry which is preliminary data.</text>
</comment>
<dbReference type="eggNOG" id="COG0564">
    <property type="taxonomic scope" value="Bacteria"/>
</dbReference>
<dbReference type="HOGENOM" id="CLU_016902_8_5_6"/>
<reference evidence="2 3" key="1">
    <citation type="journal article" date="2013" name="Genome Announc.">
        <title>Draft Genome Sequence of the Moderately Halophilic Bacterium Marinobacter lipolyticus Strain SM19.</title>
        <authorList>
            <person name="Papke R.T."/>
            <person name="de la Haba R.R."/>
            <person name="Infante-Dominguez C."/>
            <person name="Perez D."/>
            <person name="Sanchez-Porro C."/>
            <person name="Lapierre P."/>
            <person name="Ventosa A."/>
        </authorList>
    </citation>
    <scope>NUCLEOTIDE SEQUENCE [LARGE SCALE GENOMIC DNA]</scope>
    <source>
        <strain evidence="2 3">SM19</strain>
    </source>
</reference>
<feature type="domain" description="Pseudouridine synthase RsuA/RluA-like" evidence="1">
    <location>
        <begin position="87"/>
        <end position="223"/>
    </location>
</feature>
<dbReference type="RefSeq" id="WP_012137700.1">
    <property type="nucleotide sequence ID" value="NZ_KE007317.1"/>
</dbReference>
<gene>
    <name evidence="2" type="ORF">MARLIPOL_08484</name>
</gene>
<dbReference type="SUPFAM" id="SSF55120">
    <property type="entry name" value="Pseudouridine synthase"/>
    <property type="match status" value="1"/>
</dbReference>